<dbReference type="Pfam" id="PF07993">
    <property type="entry name" value="NAD_binding_4"/>
    <property type="match status" value="1"/>
</dbReference>
<evidence type="ECO:0000259" key="1">
    <source>
        <dbReference type="Pfam" id="PF07993"/>
    </source>
</evidence>
<dbReference type="Gene3D" id="3.40.50.720">
    <property type="entry name" value="NAD(P)-binding Rossmann-like Domain"/>
    <property type="match status" value="1"/>
</dbReference>
<evidence type="ECO:0000313" key="3">
    <source>
        <dbReference type="Proteomes" id="UP000192527"/>
    </source>
</evidence>
<dbReference type="GO" id="GO:0080019">
    <property type="term" value="F:alcohol-forming very long-chain fatty acyl-CoA reductase activity"/>
    <property type="evidence" value="ECO:0007669"/>
    <property type="project" value="InterPro"/>
</dbReference>
<dbReference type="SUPFAM" id="SSF51735">
    <property type="entry name" value="NAD(P)-binding Rossmann-fold domains"/>
    <property type="match status" value="1"/>
</dbReference>
<protein>
    <submittedName>
        <fullName evidence="2">3-beta hydroxysteroid dehydrogenase</fullName>
    </submittedName>
</protein>
<dbReference type="Proteomes" id="UP000192527">
    <property type="component" value="Chromosome"/>
</dbReference>
<evidence type="ECO:0000313" key="2">
    <source>
        <dbReference type="EMBL" id="ARI78852.1"/>
    </source>
</evidence>
<reference evidence="2 3" key="1">
    <citation type="submission" date="2017-04" db="EMBL/GenBank/DDBJ databases">
        <title>The whole genome sequencing and assembly of Halobacillus mangrovi strain.</title>
        <authorList>
            <person name="Lee S.-J."/>
            <person name="Park M.-K."/>
            <person name="Kim J.-Y."/>
            <person name="Lee Y.-J."/>
            <person name="Yi H."/>
            <person name="Bahn Y.-S."/>
            <person name="Kim J.F."/>
            <person name="Lee D.-W."/>
        </authorList>
    </citation>
    <scope>NUCLEOTIDE SEQUENCE [LARGE SCALE GENOMIC DNA]</scope>
    <source>
        <strain evidence="2 3">KTB 131</strain>
    </source>
</reference>
<dbReference type="InterPro" id="IPR026055">
    <property type="entry name" value="FAR"/>
</dbReference>
<keyword evidence="3" id="KW-1185">Reference proteome</keyword>
<dbReference type="KEGG" id="hmn:HM131_19390"/>
<proteinExistence type="predicted"/>
<dbReference type="OrthoDB" id="9807212at2"/>
<dbReference type="PANTHER" id="PTHR11011">
    <property type="entry name" value="MALE STERILITY PROTEIN 2-RELATED"/>
    <property type="match status" value="1"/>
</dbReference>
<dbReference type="GO" id="GO:0035336">
    <property type="term" value="P:long-chain fatty-acyl-CoA metabolic process"/>
    <property type="evidence" value="ECO:0007669"/>
    <property type="project" value="TreeGrafter"/>
</dbReference>
<organism evidence="2 3">
    <name type="scientific">Halobacillus mangrovi</name>
    <dbReference type="NCBI Taxonomy" id="402384"/>
    <lineage>
        <taxon>Bacteria</taxon>
        <taxon>Bacillati</taxon>
        <taxon>Bacillota</taxon>
        <taxon>Bacilli</taxon>
        <taxon>Bacillales</taxon>
        <taxon>Bacillaceae</taxon>
        <taxon>Halobacillus</taxon>
    </lineage>
</organism>
<gene>
    <name evidence="2" type="ORF">HM131_19390</name>
</gene>
<dbReference type="InterPro" id="IPR036291">
    <property type="entry name" value="NAD(P)-bd_dom_sf"/>
</dbReference>
<feature type="domain" description="Thioester reductase (TE)" evidence="1">
    <location>
        <begin position="9"/>
        <end position="242"/>
    </location>
</feature>
<dbReference type="InterPro" id="IPR013120">
    <property type="entry name" value="FAR_NAD-bd"/>
</dbReference>
<dbReference type="AlphaFoldDB" id="A0A1W6A010"/>
<dbReference type="PANTHER" id="PTHR11011:SF45">
    <property type="entry name" value="FATTY ACYL-COA REDUCTASE CG8306-RELATED"/>
    <property type="match status" value="1"/>
</dbReference>
<dbReference type="STRING" id="402384.HM131_19390"/>
<accession>A0A1W6A010</accession>
<dbReference type="CDD" id="cd05263">
    <property type="entry name" value="MupV_like_SDR_e"/>
    <property type="match status" value="1"/>
</dbReference>
<name>A0A1W6A010_9BACI</name>
<dbReference type="RefSeq" id="WP_085031308.1">
    <property type="nucleotide sequence ID" value="NZ_CP020772.1"/>
</dbReference>
<dbReference type="EMBL" id="CP020772">
    <property type="protein sequence ID" value="ARI78852.1"/>
    <property type="molecule type" value="Genomic_DNA"/>
</dbReference>
<sequence length="365" mass="41855">MANTYVFSGFPGFLASNLVKEIFFEGYAVDRIYLIHLRSMKEQALARLDELSEEMYVDTDKLTLVEGDITLENLGLEKDMNAILQKGVTHFFHLAALYDLAIPLPESWNVNVHGTREVNRWLKNCSQLERYIYFSTAYVSGKREGTIFEHELVHDQGFKNHYEYTKYEAERLVEQEKANLPLTIIRPGIAIGESSTGETVKFDGPYFILNMLDRFKGSPLIPYFGEGKAKVNLVPQDYVLKAATYLAHVSKAEGKTYHLTDPSPYTAREIYKMLSEAFINKKPRLTLPVFMASRALKLRSFRTWVGMQQEALAYFNCQCEYDTSDAQKDLKGSGITCPDLADYLPAIIDYYEHNKQNKRKHVSIL</sequence>